<dbReference type="WBParaSite" id="Gr19_v10_g13236.t1">
    <property type="protein sequence ID" value="Gr19_v10_g13236.t1"/>
    <property type="gene ID" value="Gr19_v10_g13236"/>
</dbReference>
<sequence>MSKEPKSAIWHSNYFKRNIDGDTLCILSSTSTPERQQKRKFAEGPPFSDFFKARLCPSNVVTEQEQNLARLVARPTTPISIVESDEFIKFVENYDSRQFLGNGRSANSPFK</sequence>
<evidence type="ECO:0000313" key="2">
    <source>
        <dbReference type="WBParaSite" id="Gr19_v10_g13236.t1"/>
    </source>
</evidence>
<dbReference type="AlphaFoldDB" id="A0A914H379"/>
<organism evidence="1 2">
    <name type="scientific">Globodera rostochiensis</name>
    <name type="common">Golden nematode worm</name>
    <name type="synonym">Heterodera rostochiensis</name>
    <dbReference type="NCBI Taxonomy" id="31243"/>
    <lineage>
        <taxon>Eukaryota</taxon>
        <taxon>Metazoa</taxon>
        <taxon>Ecdysozoa</taxon>
        <taxon>Nematoda</taxon>
        <taxon>Chromadorea</taxon>
        <taxon>Rhabditida</taxon>
        <taxon>Tylenchina</taxon>
        <taxon>Tylenchomorpha</taxon>
        <taxon>Tylenchoidea</taxon>
        <taxon>Heteroderidae</taxon>
        <taxon>Heteroderinae</taxon>
        <taxon>Globodera</taxon>
    </lineage>
</organism>
<accession>A0A914H379</accession>
<dbReference type="Proteomes" id="UP000887572">
    <property type="component" value="Unplaced"/>
</dbReference>
<proteinExistence type="predicted"/>
<name>A0A914H379_GLORO</name>
<protein>
    <submittedName>
        <fullName evidence="2">Uncharacterized protein</fullName>
    </submittedName>
</protein>
<reference evidence="2" key="1">
    <citation type="submission" date="2022-11" db="UniProtKB">
        <authorList>
            <consortium name="WormBaseParasite"/>
        </authorList>
    </citation>
    <scope>IDENTIFICATION</scope>
</reference>
<keyword evidence="1" id="KW-1185">Reference proteome</keyword>
<evidence type="ECO:0000313" key="1">
    <source>
        <dbReference type="Proteomes" id="UP000887572"/>
    </source>
</evidence>